<organism evidence="7 8">
    <name type="scientific">Terrabacter tumescens</name>
    <dbReference type="NCBI Taxonomy" id="60443"/>
    <lineage>
        <taxon>Bacteria</taxon>
        <taxon>Bacillati</taxon>
        <taxon>Actinomycetota</taxon>
        <taxon>Actinomycetes</taxon>
        <taxon>Micrococcales</taxon>
        <taxon>Intrasporangiaceae</taxon>
        <taxon>Terrabacter</taxon>
    </lineage>
</organism>
<dbReference type="Proteomes" id="UP000623461">
    <property type="component" value="Unassembled WGS sequence"/>
</dbReference>
<protein>
    <recommendedName>
        <fullName evidence="3">UDP-N-acetylglucosamine 2-epimerase (non-hydrolyzing)</fullName>
        <ecNumber evidence="3">5.1.3.14</ecNumber>
    </recommendedName>
</protein>
<accession>A0ABQ2HRY7</accession>
<evidence type="ECO:0000256" key="5">
    <source>
        <dbReference type="SAM" id="MobiDB-lite"/>
    </source>
</evidence>
<proteinExistence type="inferred from homology"/>
<dbReference type="InterPro" id="IPR029767">
    <property type="entry name" value="WecB-like"/>
</dbReference>
<dbReference type="CDD" id="cd03786">
    <property type="entry name" value="GTB_UDP-GlcNAc_2-Epimerase"/>
    <property type="match status" value="1"/>
</dbReference>
<sequence>MSASVPRVMTVYGTRPEAIKMAPLVAALQADERVEPVVAVTGQHREMLDQVNALFGIRPAHDLDLMAPGATLAELTARTVLATSTLLRETRPDVVVVQGDTTTVLATGLAAFYEHIPVVHLEAGLRTGDVRSPFPEEANRRLTAPLADLHLAPTATSKANLVRESVDAARIPVTGNTVIDALQWTTAQPVEFDDPRVAEAVGDASGGRDLLLVTSHRRESWGPRMVETMSAVRDLARDRPDLQVLLPMHRNPVVRDVIEPLLGSLENVLLTEPLDYHQFAHALAGSTVVLTDSGGVQEEAPSLGKPVLVMRDTTERPEAVEAGTVRLVGTDGATIRAAVEELLDDVEAYAAMAGAVNPYGDGRAAERSVAAIAELLGLGHRAPDFDPGDPTGSSETSELLRV</sequence>
<dbReference type="Gene3D" id="3.40.50.2000">
    <property type="entry name" value="Glycogen Phosphorylase B"/>
    <property type="match status" value="2"/>
</dbReference>
<feature type="compositionally biased region" description="Polar residues" evidence="5">
    <location>
        <begin position="391"/>
        <end position="402"/>
    </location>
</feature>
<comment type="caution">
    <text evidence="7">The sequence shown here is derived from an EMBL/GenBank/DDBJ whole genome shotgun (WGS) entry which is preliminary data.</text>
</comment>
<feature type="domain" description="UDP-N-acetylglucosamine 2-epimerase" evidence="6">
    <location>
        <begin position="27"/>
        <end position="372"/>
    </location>
</feature>
<reference evidence="8" key="1">
    <citation type="journal article" date="2019" name="Int. J. Syst. Evol. Microbiol.">
        <title>The Global Catalogue of Microorganisms (GCM) 10K type strain sequencing project: providing services to taxonomists for standard genome sequencing and annotation.</title>
        <authorList>
            <consortium name="The Broad Institute Genomics Platform"/>
            <consortium name="The Broad Institute Genome Sequencing Center for Infectious Disease"/>
            <person name="Wu L."/>
            <person name="Ma J."/>
        </authorList>
    </citation>
    <scope>NUCLEOTIDE SEQUENCE [LARGE SCALE GENOMIC DNA]</scope>
    <source>
        <strain evidence="8">JCM 1365</strain>
    </source>
</reference>
<dbReference type="InterPro" id="IPR003331">
    <property type="entry name" value="UDP_GlcNAc_Epimerase_2_dom"/>
</dbReference>
<evidence type="ECO:0000256" key="4">
    <source>
        <dbReference type="RuleBase" id="RU003513"/>
    </source>
</evidence>
<gene>
    <name evidence="7" type="ORF">GCM10009721_14100</name>
</gene>
<evidence type="ECO:0000313" key="7">
    <source>
        <dbReference type="EMBL" id="GGM89941.1"/>
    </source>
</evidence>
<dbReference type="RefSeq" id="WP_052358840.1">
    <property type="nucleotide sequence ID" value="NZ_BMNZ01000002.1"/>
</dbReference>
<comment type="similarity">
    <text evidence="2 4">Belongs to the UDP-N-acetylglucosamine 2-epimerase family.</text>
</comment>
<dbReference type="EMBL" id="BMNZ01000002">
    <property type="protein sequence ID" value="GGM89941.1"/>
    <property type="molecule type" value="Genomic_DNA"/>
</dbReference>
<dbReference type="NCBIfam" id="TIGR00236">
    <property type="entry name" value="wecB"/>
    <property type="match status" value="1"/>
</dbReference>
<evidence type="ECO:0000313" key="8">
    <source>
        <dbReference type="Proteomes" id="UP000623461"/>
    </source>
</evidence>
<evidence type="ECO:0000256" key="3">
    <source>
        <dbReference type="ARBA" id="ARBA00038858"/>
    </source>
</evidence>
<feature type="region of interest" description="Disordered" evidence="5">
    <location>
        <begin position="380"/>
        <end position="402"/>
    </location>
</feature>
<dbReference type="EC" id="5.1.3.14" evidence="3"/>
<dbReference type="Pfam" id="PF02350">
    <property type="entry name" value="Epimerase_2"/>
    <property type="match status" value="1"/>
</dbReference>
<dbReference type="PANTHER" id="PTHR43174:SF2">
    <property type="entry name" value="UDP-N-ACETYLGLUCOSAMINE 2-EPIMERASE"/>
    <property type="match status" value="1"/>
</dbReference>
<evidence type="ECO:0000259" key="6">
    <source>
        <dbReference type="Pfam" id="PF02350"/>
    </source>
</evidence>
<dbReference type="SUPFAM" id="SSF53756">
    <property type="entry name" value="UDP-Glycosyltransferase/glycogen phosphorylase"/>
    <property type="match status" value="1"/>
</dbReference>
<name>A0ABQ2HRY7_9MICO</name>
<dbReference type="PANTHER" id="PTHR43174">
    <property type="entry name" value="UDP-N-ACETYLGLUCOSAMINE 2-EPIMERASE"/>
    <property type="match status" value="1"/>
</dbReference>
<keyword evidence="8" id="KW-1185">Reference proteome</keyword>
<evidence type="ECO:0000256" key="2">
    <source>
        <dbReference type="ARBA" id="ARBA00038209"/>
    </source>
</evidence>
<keyword evidence="1 4" id="KW-0413">Isomerase</keyword>
<evidence type="ECO:0000256" key="1">
    <source>
        <dbReference type="ARBA" id="ARBA00023235"/>
    </source>
</evidence>